<feature type="domain" description="Formylmethanofuran dehydrogenase subunit E" evidence="5">
    <location>
        <begin position="13"/>
        <end position="152"/>
    </location>
</feature>
<dbReference type="PIRSF" id="PIRSF006578">
    <property type="entry name" value="FwdE"/>
    <property type="match status" value="1"/>
</dbReference>
<gene>
    <name evidence="6" type="ORF">C4520_03245</name>
</gene>
<dbReference type="PANTHER" id="PTHR39418:SF1">
    <property type="entry name" value="DEHYDROGENASE"/>
    <property type="match status" value="1"/>
</dbReference>
<evidence type="ECO:0000313" key="6">
    <source>
        <dbReference type="EMBL" id="RJP24872.1"/>
    </source>
</evidence>
<dbReference type="PANTHER" id="PTHR39418">
    <property type="entry name" value="DEHYDROGENASE-RELATED"/>
    <property type="match status" value="1"/>
</dbReference>
<sequence length="207" mass="23157">MNKLHTFDEAVRFHGHECPGLAIGYRVAATAIELLAVERPQDEELVAVVENDTCAVDAVQVVTGCTFGKGNLVFKDYGKGGFSFFSRNKNKAFRITYRGFPTLPGADGARMEELKKRIRVENSATDNERKEFGTLRQKLIKHILTVPPEELLKWQELTEEPPAPARIHQSIVCENCGEQVMDTRIRRLKGRSLCIPCAEAAAKKART</sequence>
<dbReference type="SUPFAM" id="SSF143555">
    <property type="entry name" value="FwdE-like"/>
    <property type="match status" value="1"/>
</dbReference>
<keyword evidence="3" id="KW-0862">Zinc</keyword>
<dbReference type="GO" id="GO:0008270">
    <property type="term" value="F:zinc ion binding"/>
    <property type="evidence" value="ECO:0007669"/>
    <property type="project" value="UniProtKB-KW"/>
</dbReference>
<protein>
    <submittedName>
        <fullName evidence="6">Formylmethanofuran dehydrogenase</fullName>
    </submittedName>
</protein>
<evidence type="ECO:0000259" key="4">
    <source>
        <dbReference type="Pfam" id="PF01258"/>
    </source>
</evidence>
<keyword evidence="1" id="KW-0479">Metal-binding</keyword>
<reference evidence="6 7" key="1">
    <citation type="journal article" date="2017" name="ISME J.">
        <title>Energy and carbon metabolisms in a deep terrestrial subsurface fluid microbial community.</title>
        <authorList>
            <person name="Momper L."/>
            <person name="Jungbluth S.P."/>
            <person name="Lee M.D."/>
            <person name="Amend J.P."/>
        </authorList>
    </citation>
    <scope>NUCLEOTIDE SEQUENCE [LARGE SCALE GENOMIC DNA]</scope>
    <source>
        <strain evidence="6">SURF_5</strain>
    </source>
</reference>
<organism evidence="6 7">
    <name type="scientific">Abyssobacteria bacterium (strain SURF_5)</name>
    <dbReference type="NCBI Taxonomy" id="2093360"/>
    <lineage>
        <taxon>Bacteria</taxon>
        <taxon>Pseudomonadati</taxon>
        <taxon>Candidatus Hydrogenedentota</taxon>
        <taxon>Candidatus Abyssobacteria</taxon>
    </lineage>
</organism>
<comment type="caution">
    <text evidence="6">The sequence shown here is derived from an EMBL/GenBank/DDBJ whole genome shotgun (WGS) entry which is preliminary data.</text>
</comment>
<dbReference type="Pfam" id="PF01258">
    <property type="entry name" value="zf-dskA_traR"/>
    <property type="match status" value="1"/>
</dbReference>
<evidence type="ECO:0000259" key="5">
    <source>
        <dbReference type="Pfam" id="PF02663"/>
    </source>
</evidence>
<evidence type="ECO:0000256" key="1">
    <source>
        <dbReference type="ARBA" id="ARBA00022723"/>
    </source>
</evidence>
<dbReference type="InterPro" id="IPR053194">
    <property type="entry name" value="tRNA_methyltr_O"/>
</dbReference>
<dbReference type="Proteomes" id="UP000265882">
    <property type="component" value="Unassembled WGS sequence"/>
</dbReference>
<accession>A0A3A4P0Z2</accession>
<dbReference type="InterPro" id="IPR003814">
    <property type="entry name" value="FmdEsu_dom"/>
</dbReference>
<dbReference type="EMBL" id="QZKU01000029">
    <property type="protein sequence ID" value="RJP24872.1"/>
    <property type="molecule type" value="Genomic_DNA"/>
</dbReference>
<evidence type="ECO:0000256" key="2">
    <source>
        <dbReference type="ARBA" id="ARBA00022771"/>
    </source>
</evidence>
<dbReference type="Gene3D" id="3.30.1330.130">
    <property type="match status" value="1"/>
</dbReference>
<dbReference type="InterPro" id="IPR026328">
    <property type="entry name" value="FmdE"/>
</dbReference>
<dbReference type="InterPro" id="IPR000962">
    <property type="entry name" value="Znf_DskA_TraR"/>
</dbReference>
<keyword evidence="2" id="KW-0863">Zinc-finger</keyword>
<evidence type="ECO:0000313" key="7">
    <source>
        <dbReference type="Proteomes" id="UP000265882"/>
    </source>
</evidence>
<dbReference type="Pfam" id="PF02663">
    <property type="entry name" value="FmdE"/>
    <property type="match status" value="1"/>
</dbReference>
<evidence type="ECO:0000256" key="3">
    <source>
        <dbReference type="ARBA" id="ARBA00022833"/>
    </source>
</evidence>
<dbReference type="AlphaFoldDB" id="A0A3A4P0Z2"/>
<name>A0A3A4P0Z2_ABYX5</name>
<feature type="domain" description="Zinc finger DksA/TraR C4-type" evidence="4">
    <location>
        <begin position="173"/>
        <end position="200"/>
    </location>
</feature>
<proteinExistence type="predicted"/>